<dbReference type="AlphaFoldDB" id="A0A165FHA9"/>
<dbReference type="InParanoid" id="A0A165FHA9"/>
<proteinExistence type="predicted"/>
<gene>
    <name evidence="2" type="ORF">EXIGLDRAFT_160830</name>
</gene>
<protein>
    <submittedName>
        <fullName evidence="2">Uncharacterized protein</fullName>
    </submittedName>
</protein>
<dbReference type="EMBL" id="KV426084">
    <property type="protein sequence ID" value="KZV88995.1"/>
    <property type="molecule type" value="Genomic_DNA"/>
</dbReference>
<dbReference type="OrthoDB" id="3233731at2759"/>
<evidence type="ECO:0000313" key="3">
    <source>
        <dbReference type="Proteomes" id="UP000077266"/>
    </source>
</evidence>
<evidence type="ECO:0000313" key="2">
    <source>
        <dbReference type="EMBL" id="KZV88995.1"/>
    </source>
</evidence>
<keyword evidence="3" id="KW-1185">Reference proteome</keyword>
<name>A0A165FHA9_EXIGL</name>
<feature type="compositionally biased region" description="Low complexity" evidence="1">
    <location>
        <begin position="77"/>
        <end position="90"/>
    </location>
</feature>
<feature type="compositionally biased region" description="Polar residues" evidence="1">
    <location>
        <begin position="93"/>
        <end position="105"/>
    </location>
</feature>
<sequence>MSCFHLPAAARPLVRSHSSPLASLCPMAASYARPAFPTAHDLEPAMPMPSFADLAKRRPSLPNLNLMRLFQRERKAAPAQSSSSADARPPLRQRTNSDAATSPIRTKSKSSKSKKRKAPPADDLATKYGFEFARSVRLLQEMDGGSTEYNVQRLLKKRAKAAARAAASNSTPYHHTCGGVDAAPVQGPDGRLFANAQEREEHQRLLYDADA</sequence>
<dbReference type="Proteomes" id="UP000077266">
    <property type="component" value="Unassembled WGS sequence"/>
</dbReference>
<reference evidence="2 3" key="1">
    <citation type="journal article" date="2016" name="Mol. Biol. Evol.">
        <title>Comparative Genomics of Early-Diverging Mushroom-Forming Fungi Provides Insights into the Origins of Lignocellulose Decay Capabilities.</title>
        <authorList>
            <person name="Nagy L.G."/>
            <person name="Riley R."/>
            <person name="Tritt A."/>
            <person name="Adam C."/>
            <person name="Daum C."/>
            <person name="Floudas D."/>
            <person name="Sun H."/>
            <person name="Yadav J.S."/>
            <person name="Pangilinan J."/>
            <person name="Larsson K.H."/>
            <person name="Matsuura K."/>
            <person name="Barry K."/>
            <person name="Labutti K."/>
            <person name="Kuo R."/>
            <person name="Ohm R.A."/>
            <person name="Bhattacharya S.S."/>
            <person name="Shirouzu T."/>
            <person name="Yoshinaga Y."/>
            <person name="Martin F.M."/>
            <person name="Grigoriev I.V."/>
            <person name="Hibbett D.S."/>
        </authorList>
    </citation>
    <scope>NUCLEOTIDE SEQUENCE [LARGE SCALE GENOMIC DNA]</scope>
    <source>
        <strain evidence="2 3">HHB12029</strain>
    </source>
</reference>
<feature type="compositionally biased region" description="Basic residues" evidence="1">
    <location>
        <begin position="106"/>
        <end position="118"/>
    </location>
</feature>
<evidence type="ECO:0000256" key="1">
    <source>
        <dbReference type="SAM" id="MobiDB-lite"/>
    </source>
</evidence>
<accession>A0A165FHA9</accession>
<feature type="region of interest" description="Disordered" evidence="1">
    <location>
        <begin position="73"/>
        <end position="122"/>
    </location>
</feature>
<organism evidence="2 3">
    <name type="scientific">Exidia glandulosa HHB12029</name>
    <dbReference type="NCBI Taxonomy" id="1314781"/>
    <lineage>
        <taxon>Eukaryota</taxon>
        <taxon>Fungi</taxon>
        <taxon>Dikarya</taxon>
        <taxon>Basidiomycota</taxon>
        <taxon>Agaricomycotina</taxon>
        <taxon>Agaricomycetes</taxon>
        <taxon>Auriculariales</taxon>
        <taxon>Exidiaceae</taxon>
        <taxon>Exidia</taxon>
    </lineage>
</organism>